<dbReference type="STRING" id="1797985.A2Y83_01255"/>
<dbReference type="InterPro" id="IPR014729">
    <property type="entry name" value="Rossmann-like_a/b/a_fold"/>
</dbReference>
<evidence type="ECO:0008006" key="6">
    <source>
        <dbReference type="Google" id="ProtNLM"/>
    </source>
</evidence>
<dbReference type="Gene3D" id="3.40.50.620">
    <property type="entry name" value="HUPs"/>
    <property type="match status" value="1"/>
</dbReference>
<feature type="non-terminal residue" evidence="4">
    <location>
        <position position="514"/>
    </location>
</feature>
<dbReference type="SUPFAM" id="SSF52402">
    <property type="entry name" value="Adenine nucleotide alpha hydrolases-like"/>
    <property type="match status" value="1"/>
</dbReference>
<dbReference type="InterPro" id="IPR058740">
    <property type="entry name" value="MurL_N"/>
</dbReference>
<feature type="domain" description="MurL C-terminal" evidence="2">
    <location>
        <begin position="423"/>
        <end position="510"/>
    </location>
</feature>
<evidence type="ECO:0000313" key="5">
    <source>
        <dbReference type="Proteomes" id="UP000178323"/>
    </source>
</evidence>
<reference evidence="4 5" key="1">
    <citation type="journal article" date="2016" name="Nat. Commun.">
        <title>Thousands of microbial genomes shed light on interconnected biogeochemical processes in an aquifer system.</title>
        <authorList>
            <person name="Anantharaman K."/>
            <person name="Brown C.T."/>
            <person name="Hug L.A."/>
            <person name="Sharon I."/>
            <person name="Castelle C.J."/>
            <person name="Probst A.J."/>
            <person name="Thomas B.C."/>
            <person name="Singh A."/>
            <person name="Wilkins M.J."/>
            <person name="Karaoz U."/>
            <person name="Brodie E.L."/>
            <person name="Williams K.H."/>
            <person name="Hubbard S.S."/>
            <person name="Banfield J.F."/>
        </authorList>
    </citation>
    <scope>NUCLEOTIDE SEQUENCE [LARGE SCALE GENOMIC DNA]</scope>
</reference>
<feature type="domain" description="MurL N-terminal" evidence="3">
    <location>
        <begin position="307"/>
        <end position="337"/>
    </location>
</feature>
<evidence type="ECO:0000259" key="2">
    <source>
        <dbReference type="Pfam" id="PF26298"/>
    </source>
</evidence>
<evidence type="ECO:0000313" key="4">
    <source>
        <dbReference type="EMBL" id="OGF21453.1"/>
    </source>
</evidence>
<keyword evidence="1" id="KW-1133">Transmembrane helix</keyword>
<evidence type="ECO:0000256" key="1">
    <source>
        <dbReference type="SAM" id="Phobius"/>
    </source>
</evidence>
<name>A0A1F5S4U5_9BACT</name>
<feature type="transmembrane region" description="Helical" evidence="1">
    <location>
        <begin position="223"/>
        <end position="242"/>
    </location>
</feature>
<comment type="caution">
    <text evidence="4">The sequence shown here is derived from an EMBL/GenBank/DDBJ whole genome shotgun (WGS) entry which is preliminary data.</text>
</comment>
<keyword evidence="1" id="KW-0472">Membrane</keyword>
<dbReference type="InterPro" id="IPR058741">
    <property type="entry name" value="MurL_C"/>
</dbReference>
<dbReference type="EMBL" id="MFFS01000062">
    <property type="protein sequence ID" value="OGF21453.1"/>
    <property type="molecule type" value="Genomic_DNA"/>
</dbReference>
<sequence length="514" mass="59191">MPKATIFTYKSYKFEPEKKKIIFKYEIEFEDGRSMEFIDKVVLPKDEASAKGKLLHCYNNAEVDNLLHSLHIILGISYYKLFVPPKVRLSNPLSRNQAEFFNTVYKKGLGEFCYRNKIDPKRIAKFPFTVKRGLTPFKGVRPQRDNSANKILLGIAGGKDSIVAGELLKQQGEDITGFVVDTHDNMRIPEKIAEIMGVKILKIKHELDEKIYKPMEDAYKGHIPFSAVVGFLGTLIAYLYGYSYVAVGNEHSANFGNITYKGEEVNPAPFGQNNLAISWFSKSKENISRKDGFQIFRKDKLPERCGVNHQWSKTSEFEGMMQEYVHKYISSNITYFSAVRPFYEIRVVEMFSKYKKYFPYFTSCNESFKKNSSLFQREDRRDFSMIIPRSINKTAFPSPTHRKIPPFDCRSGQALSPPLQKGETRLWCGQCPKCAFVFTMLAAFLTKKELLAIFRKNLFEDKKLLPVFNDLLGFGKVKPFDCVGTFEEMRAAFLMAGKKYRDTAMMKEFLSVIP</sequence>
<dbReference type="Pfam" id="PF26298">
    <property type="entry name" value="MurL_epimerase_C"/>
    <property type="match status" value="1"/>
</dbReference>
<dbReference type="Pfam" id="PF26299">
    <property type="entry name" value="MurL_N"/>
    <property type="match status" value="2"/>
</dbReference>
<feature type="domain" description="MurL N-terminal" evidence="3">
    <location>
        <begin position="4"/>
        <end position="266"/>
    </location>
</feature>
<dbReference type="AlphaFoldDB" id="A0A1F5S4U5"/>
<dbReference type="Proteomes" id="UP000178323">
    <property type="component" value="Unassembled WGS sequence"/>
</dbReference>
<keyword evidence="1" id="KW-0812">Transmembrane</keyword>
<accession>A0A1F5S4U5</accession>
<protein>
    <recommendedName>
        <fullName evidence="6">UDP-N-acetyl-alpha-D-muramoyl-L-alanyl-L-glutamate epimerase</fullName>
    </recommendedName>
</protein>
<evidence type="ECO:0000259" key="3">
    <source>
        <dbReference type="Pfam" id="PF26299"/>
    </source>
</evidence>
<gene>
    <name evidence="4" type="ORF">A2Y83_01255</name>
</gene>
<proteinExistence type="predicted"/>
<organism evidence="4 5">
    <name type="scientific">Candidatus Falkowbacteria bacterium RBG_13_39_14</name>
    <dbReference type="NCBI Taxonomy" id="1797985"/>
    <lineage>
        <taxon>Bacteria</taxon>
        <taxon>Candidatus Falkowiibacteriota</taxon>
    </lineage>
</organism>